<name>A0A1M4WBD1_9GAMM</name>
<keyword evidence="3" id="KW-1185">Reference proteome</keyword>
<feature type="chain" id="PRO_5013155144" evidence="1">
    <location>
        <begin position="28"/>
        <end position="39"/>
    </location>
</feature>
<dbReference type="STRING" id="213588.SAMN02745204_01131"/>
<evidence type="ECO:0000256" key="1">
    <source>
        <dbReference type="SAM" id="SignalP"/>
    </source>
</evidence>
<evidence type="ECO:0000313" key="3">
    <source>
        <dbReference type="Proteomes" id="UP000242857"/>
    </source>
</evidence>
<proteinExistence type="predicted"/>
<accession>A0A1M4WBD1</accession>
<dbReference type="Proteomes" id="UP000242857">
    <property type="component" value="Unassembled WGS sequence"/>
</dbReference>
<reference evidence="3" key="1">
    <citation type="submission" date="2016-11" db="EMBL/GenBank/DDBJ databases">
        <authorList>
            <person name="Varghese N."/>
            <person name="Submissions S."/>
        </authorList>
    </citation>
    <scope>NUCLEOTIDE SEQUENCE [LARGE SCALE GENOMIC DNA]</scope>
    <source>
        <strain evidence="3">DSM 14834</strain>
    </source>
</reference>
<evidence type="ECO:0000313" key="2">
    <source>
        <dbReference type="EMBL" id="SHE78529.1"/>
    </source>
</evidence>
<protein>
    <submittedName>
        <fullName evidence="2">Uncharacterized protein</fullName>
    </submittedName>
</protein>
<keyword evidence="1" id="KW-0732">Signal</keyword>
<feature type="signal peptide" evidence="1">
    <location>
        <begin position="1"/>
        <end position="27"/>
    </location>
</feature>
<organism evidence="2 3">
    <name type="scientific">Thermomonas hydrothermalis</name>
    <dbReference type="NCBI Taxonomy" id="213588"/>
    <lineage>
        <taxon>Bacteria</taxon>
        <taxon>Pseudomonadati</taxon>
        <taxon>Pseudomonadota</taxon>
        <taxon>Gammaproteobacteria</taxon>
        <taxon>Lysobacterales</taxon>
        <taxon>Lysobacteraceae</taxon>
        <taxon>Thermomonas</taxon>
    </lineage>
</organism>
<gene>
    <name evidence="2" type="ORF">SAMN02745204_01131</name>
</gene>
<dbReference type="EMBL" id="FQUK01000015">
    <property type="protein sequence ID" value="SHE78529.1"/>
    <property type="molecule type" value="Genomic_DNA"/>
</dbReference>
<dbReference type="AlphaFoldDB" id="A0A1M4WBD1"/>
<sequence length="39" mass="3949">MKRSKLRDAIVIALIAGVGGFSASALAQEATTNTGTEAK</sequence>